<keyword evidence="1" id="KW-1133">Transmembrane helix</keyword>
<dbReference type="RefSeq" id="WP_097124568.1">
    <property type="nucleotide sequence ID" value="NZ_OCNH01000001.1"/>
</dbReference>
<dbReference type="EMBL" id="OCNH01000001">
    <property type="protein sequence ID" value="SOD79285.1"/>
    <property type="molecule type" value="Genomic_DNA"/>
</dbReference>
<dbReference type="SUPFAM" id="SSF53756">
    <property type="entry name" value="UDP-Glycosyltransferase/glycogen phosphorylase"/>
    <property type="match status" value="1"/>
</dbReference>
<sequence length="402" mass="45918">MTKTNVAIIGTVGIPAKYGGFETLAEHLVDHLGTETNITVYCTTKKYGQSERPATYKGARLVYLPFDANGIQSIIYDCFSILHALFYADVMLILGVSGGFMLPFVRWFTKKKIIISIDGIEWKRNKWSKAARWYLWAAEWVAVRYSHADISDNESIQNYTAIRYKTLSHIIEYGADHTIAVSPTPADREKYPFLAAPYAFTVCRIEPENNIHLVLEAFAQLPRHTLVMVGNWTNSEYGASLREQHKTNTNIHLLDPIYDQRQLDLLRSNCLIYVHGHSAGGTNPSLVEAMYLGLPVIAFDVAYNRSTTENKALFFRTSAELVKRIENTSISELKERAEIMKTIAYRRYTWTVIAQKYAYLIRLVQQVSTKKELNSLAGTRLSSDWLLESELAHLQRPSYFYE</sequence>
<keyword evidence="5" id="KW-1185">Reference proteome</keyword>
<evidence type="ECO:0000313" key="4">
    <source>
        <dbReference type="EMBL" id="SOD79285.1"/>
    </source>
</evidence>
<proteinExistence type="predicted"/>
<accession>A0A286F7U5</accession>
<keyword evidence="1" id="KW-0812">Transmembrane</keyword>
<evidence type="ECO:0000259" key="3">
    <source>
        <dbReference type="Pfam" id="PF09314"/>
    </source>
</evidence>
<dbReference type="GO" id="GO:0016757">
    <property type="term" value="F:glycosyltransferase activity"/>
    <property type="evidence" value="ECO:0007669"/>
    <property type="project" value="InterPro"/>
</dbReference>
<evidence type="ECO:0000256" key="1">
    <source>
        <dbReference type="SAM" id="Phobius"/>
    </source>
</evidence>
<dbReference type="Pfam" id="PF09314">
    <property type="entry name" value="DUF1972"/>
    <property type="match status" value="1"/>
</dbReference>
<dbReference type="Pfam" id="PF00534">
    <property type="entry name" value="Glycos_transf_1"/>
    <property type="match status" value="1"/>
</dbReference>
<gene>
    <name evidence="4" type="ORF">SAMN06269250_0894</name>
</gene>
<dbReference type="PANTHER" id="PTHR46401">
    <property type="entry name" value="GLYCOSYLTRANSFERASE WBBK-RELATED"/>
    <property type="match status" value="1"/>
</dbReference>
<dbReference type="OrthoDB" id="9792269at2"/>
<dbReference type="InterPro" id="IPR015393">
    <property type="entry name" value="DUF1972"/>
</dbReference>
<organism evidence="4 5">
    <name type="scientific">Spirosoma fluviale</name>
    <dbReference type="NCBI Taxonomy" id="1597977"/>
    <lineage>
        <taxon>Bacteria</taxon>
        <taxon>Pseudomonadati</taxon>
        <taxon>Bacteroidota</taxon>
        <taxon>Cytophagia</taxon>
        <taxon>Cytophagales</taxon>
        <taxon>Cytophagaceae</taxon>
        <taxon>Spirosoma</taxon>
    </lineage>
</organism>
<dbReference type="Proteomes" id="UP000219452">
    <property type="component" value="Unassembled WGS sequence"/>
</dbReference>
<keyword evidence="1" id="KW-0472">Membrane</keyword>
<dbReference type="Gene3D" id="3.40.50.2000">
    <property type="entry name" value="Glycogen Phosphorylase B"/>
    <property type="match status" value="2"/>
</dbReference>
<dbReference type="AlphaFoldDB" id="A0A286F7U5"/>
<evidence type="ECO:0000259" key="2">
    <source>
        <dbReference type="Pfam" id="PF00534"/>
    </source>
</evidence>
<dbReference type="InterPro" id="IPR001296">
    <property type="entry name" value="Glyco_trans_1"/>
</dbReference>
<feature type="domain" description="DUF1972" evidence="3">
    <location>
        <begin position="5"/>
        <end position="176"/>
    </location>
</feature>
<dbReference type="PANTHER" id="PTHR46401:SF8">
    <property type="entry name" value="BLL6006 PROTEIN"/>
    <property type="match status" value="1"/>
</dbReference>
<keyword evidence="4" id="KW-0808">Transferase</keyword>
<name>A0A286F7U5_9BACT</name>
<reference evidence="5" key="1">
    <citation type="submission" date="2017-09" db="EMBL/GenBank/DDBJ databases">
        <authorList>
            <person name="Varghese N."/>
            <person name="Submissions S."/>
        </authorList>
    </citation>
    <scope>NUCLEOTIDE SEQUENCE [LARGE SCALE GENOMIC DNA]</scope>
    <source>
        <strain evidence="5">DSM 29961</strain>
    </source>
</reference>
<protein>
    <submittedName>
        <fullName evidence="4">Glycosyltransferase involved in cell wall bisynthesis</fullName>
    </submittedName>
</protein>
<feature type="domain" description="Glycosyl transferase family 1" evidence="2">
    <location>
        <begin position="194"/>
        <end position="340"/>
    </location>
</feature>
<feature type="transmembrane region" description="Helical" evidence="1">
    <location>
        <begin position="84"/>
        <end position="105"/>
    </location>
</feature>
<evidence type="ECO:0000313" key="5">
    <source>
        <dbReference type="Proteomes" id="UP000219452"/>
    </source>
</evidence>